<proteinExistence type="predicted"/>
<organism evidence="1 2">
    <name type="scientific">Gimesia fumaroli</name>
    <dbReference type="NCBI Taxonomy" id="2527976"/>
    <lineage>
        <taxon>Bacteria</taxon>
        <taxon>Pseudomonadati</taxon>
        <taxon>Planctomycetota</taxon>
        <taxon>Planctomycetia</taxon>
        <taxon>Planctomycetales</taxon>
        <taxon>Planctomycetaceae</taxon>
        <taxon>Gimesia</taxon>
    </lineage>
</organism>
<reference evidence="1 2" key="1">
    <citation type="submission" date="2019-03" db="EMBL/GenBank/DDBJ databases">
        <title>Deep-cultivation of Planctomycetes and their phenomic and genomic characterization uncovers novel biology.</title>
        <authorList>
            <person name="Wiegand S."/>
            <person name="Jogler M."/>
            <person name="Boedeker C."/>
            <person name="Pinto D."/>
            <person name="Vollmers J."/>
            <person name="Rivas-Marin E."/>
            <person name="Kohn T."/>
            <person name="Peeters S.H."/>
            <person name="Heuer A."/>
            <person name="Rast P."/>
            <person name="Oberbeckmann S."/>
            <person name="Bunk B."/>
            <person name="Jeske O."/>
            <person name="Meyerdierks A."/>
            <person name="Storesund J.E."/>
            <person name="Kallscheuer N."/>
            <person name="Luecker S."/>
            <person name="Lage O.M."/>
            <person name="Pohl T."/>
            <person name="Merkel B.J."/>
            <person name="Hornburger P."/>
            <person name="Mueller R.-W."/>
            <person name="Bruemmer F."/>
            <person name="Labrenz M."/>
            <person name="Spormann A.M."/>
            <person name="Op den Camp H."/>
            <person name="Overmann J."/>
            <person name="Amann R."/>
            <person name="Jetten M.S.M."/>
            <person name="Mascher T."/>
            <person name="Medema M.H."/>
            <person name="Devos D.P."/>
            <person name="Kaster A.-K."/>
            <person name="Ovreas L."/>
            <person name="Rohde M."/>
            <person name="Galperin M.Y."/>
            <person name="Jogler C."/>
        </authorList>
    </citation>
    <scope>NUCLEOTIDE SEQUENCE [LARGE SCALE GENOMIC DNA]</scope>
    <source>
        <strain evidence="1 2">Enr17</strain>
    </source>
</reference>
<keyword evidence="2" id="KW-1185">Reference proteome</keyword>
<protein>
    <submittedName>
        <fullName evidence="1">Uncharacterized protein</fullName>
    </submittedName>
</protein>
<name>A0A518IIR6_9PLAN</name>
<dbReference type="KEGG" id="gfm:Enr17x_50530"/>
<accession>A0A518IIR6</accession>
<sequence>MIMGMDLIEIGMEIGERLGIDDEKLFLDHHETVQDLYFSTCRLLNEQSEQHQAKSLSKPEINTVVMASVSKVTGIPEAEISSRTLLRDICD</sequence>
<dbReference type="AlphaFoldDB" id="A0A518IIR6"/>
<dbReference type="Proteomes" id="UP000318313">
    <property type="component" value="Chromosome"/>
</dbReference>
<gene>
    <name evidence="1" type="ORF">Enr17x_50530</name>
</gene>
<dbReference type="EMBL" id="CP037452">
    <property type="protein sequence ID" value="QDV52983.1"/>
    <property type="molecule type" value="Genomic_DNA"/>
</dbReference>
<evidence type="ECO:0000313" key="1">
    <source>
        <dbReference type="EMBL" id="QDV52983.1"/>
    </source>
</evidence>
<evidence type="ECO:0000313" key="2">
    <source>
        <dbReference type="Proteomes" id="UP000318313"/>
    </source>
</evidence>